<name>A0AAF0TES5_SOLVR</name>
<sequence length="445" mass="50046">MAMPILSPPSLVSICDKSFIKPSFLTPPTLRLHRLSVIEQSFSNMYIPFAFFYPKVQQREESNNCHELSHIAHLLQTSLSKTLISYYPYAGKLRDNAIVDCNDMGAEFLSVRIKCHMSEILDHPDASHAESIVFPKDLPWANNYDGGNLLIAQVSKFDCGGIAISVCLSHKIGDGCSVINFLNDWSGITRGHNTTTTLAPRFVGDSIFSTEKHGPLIAPLIESNVSECVQKRFIFPTAKLDAFRAKVAAESGVENPTRAEVVSALLFKCATKAASSTTTSSKLFHYLNVRTMMKPRLPRSAIGNILSVFSTTATNEQDIEIPTLVRNLRKELFEVAYKKDQVEQNELILEIVESIRKGKIPFEDENCSMYFCSNLCTFSYYNVDFGWGKPERVSMPNGPFKNLFFLKDYQNGRGVEARVMLKKHHMSEFERDEELLELIDSPPCL</sequence>
<reference evidence="4" key="1">
    <citation type="submission" date="2023-08" db="EMBL/GenBank/DDBJ databases">
        <title>A de novo genome assembly of Solanum verrucosum Schlechtendal, a Mexican diploid species geographically isolated from the other diploid A-genome species in potato relatives.</title>
        <authorList>
            <person name="Hosaka K."/>
        </authorList>
    </citation>
    <scope>NUCLEOTIDE SEQUENCE</scope>
    <source>
        <tissue evidence="4">Young leaves</tissue>
    </source>
</reference>
<dbReference type="Pfam" id="PF02458">
    <property type="entry name" value="Transferase"/>
    <property type="match status" value="1"/>
</dbReference>
<dbReference type="Proteomes" id="UP001234989">
    <property type="component" value="Chromosome 2"/>
</dbReference>
<evidence type="ECO:0000256" key="2">
    <source>
        <dbReference type="ARBA" id="ARBA00022679"/>
    </source>
</evidence>
<evidence type="ECO:0008006" key="6">
    <source>
        <dbReference type="Google" id="ProtNLM"/>
    </source>
</evidence>
<organism evidence="4 5">
    <name type="scientific">Solanum verrucosum</name>
    <dbReference type="NCBI Taxonomy" id="315347"/>
    <lineage>
        <taxon>Eukaryota</taxon>
        <taxon>Viridiplantae</taxon>
        <taxon>Streptophyta</taxon>
        <taxon>Embryophyta</taxon>
        <taxon>Tracheophyta</taxon>
        <taxon>Spermatophyta</taxon>
        <taxon>Magnoliopsida</taxon>
        <taxon>eudicotyledons</taxon>
        <taxon>Gunneridae</taxon>
        <taxon>Pentapetalae</taxon>
        <taxon>asterids</taxon>
        <taxon>lamiids</taxon>
        <taxon>Solanales</taxon>
        <taxon>Solanaceae</taxon>
        <taxon>Solanoideae</taxon>
        <taxon>Solaneae</taxon>
        <taxon>Solanum</taxon>
    </lineage>
</organism>
<proteinExistence type="inferred from homology"/>
<evidence type="ECO:0000256" key="1">
    <source>
        <dbReference type="ARBA" id="ARBA00009861"/>
    </source>
</evidence>
<dbReference type="AlphaFoldDB" id="A0AAF0TES5"/>
<evidence type="ECO:0000313" key="5">
    <source>
        <dbReference type="Proteomes" id="UP001234989"/>
    </source>
</evidence>
<dbReference type="InterPro" id="IPR023213">
    <property type="entry name" value="CAT-like_dom_sf"/>
</dbReference>
<keyword evidence="5" id="KW-1185">Reference proteome</keyword>
<gene>
    <name evidence="4" type="ORF">MTR67_009801</name>
</gene>
<keyword evidence="2" id="KW-0808">Transferase</keyword>
<comment type="similarity">
    <text evidence="1">Belongs to the plant acyltransferase family.</text>
</comment>
<evidence type="ECO:0000313" key="4">
    <source>
        <dbReference type="EMBL" id="WMV16416.1"/>
    </source>
</evidence>
<keyword evidence="3" id="KW-0012">Acyltransferase</keyword>
<dbReference type="Gene3D" id="3.30.559.10">
    <property type="entry name" value="Chloramphenicol acetyltransferase-like domain"/>
    <property type="match status" value="2"/>
</dbReference>
<dbReference type="PANTHER" id="PTHR31623:SF38">
    <property type="entry name" value="ACYLTRANSFERASE PUN1"/>
    <property type="match status" value="1"/>
</dbReference>
<dbReference type="EMBL" id="CP133613">
    <property type="protein sequence ID" value="WMV16416.1"/>
    <property type="molecule type" value="Genomic_DNA"/>
</dbReference>
<accession>A0AAF0TES5</accession>
<dbReference type="GO" id="GO:0016746">
    <property type="term" value="F:acyltransferase activity"/>
    <property type="evidence" value="ECO:0007669"/>
    <property type="project" value="UniProtKB-KW"/>
</dbReference>
<protein>
    <recommendedName>
        <fullName evidence="6">Acyltransferase</fullName>
    </recommendedName>
</protein>
<dbReference type="PANTHER" id="PTHR31623">
    <property type="entry name" value="F21J9.9"/>
    <property type="match status" value="1"/>
</dbReference>
<evidence type="ECO:0000256" key="3">
    <source>
        <dbReference type="ARBA" id="ARBA00023315"/>
    </source>
</evidence>